<dbReference type="EMBL" id="SMMG02000007">
    <property type="protein sequence ID" value="KAA3467132.1"/>
    <property type="molecule type" value="Genomic_DNA"/>
</dbReference>
<accession>A0A5B6VDF9</accession>
<feature type="compositionally biased region" description="Polar residues" evidence="1">
    <location>
        <begin position="119"/>
        <end position="139"/>
    </location>
</feature>
<protein>
    <submittedName>
        <fullName evidence="2">ATP-dependent zinc metalloprotease FTSH, chloroplastic</fullName>
    </submittedName>
</protein>
<keyword evidence="3" id="KW-1185">Reference proteome</keyword>
<name>A0A5B6VDF9_9ROSI</name>
<keyword evidence="2" id="KW-0378">Hydrolase</keyword>
<evidence type="ECO:0000313" key="2">
    <source>
        <dbReference type="EMBL" id="KAA3467132.1"/>
    </source>
</evidence>
<comment type="caution">
    <text evidence="2">The sequence shown here is derived from an EMBL/GenBank/DDBJ whole genome shotgun (WGS) entry which is preliminary data.</text>
</comment>
<dbReference type="AlphaFoldDB" id="A0A5B6VDF9"/>
<evidence type="ECO:0000256" key="1">
    <source>
        <dbReference type="SAM" id="MobiDB-lite"/>
    </source>
</evidence>
<gene>
    <name evidence="2" type="primary">ftsH3</name>
    <name evidence="2" type="ORF">EPI10_002171</name>
</gene>
<dbReference type="OrthoDB" id="1413014at2759"/>
<keyword evidence="2" id="KW-0645">Protease</keyword>
<keyword evidence="2" id="KW-0482">Metalloprotease</keyword>
<dbReference type="GO" id="GO:0008237">
    <property type="term" value="F:metallopeptidase activity"/>
    <property type="evidence" value="ECO:0007669"/>
    <property type="project" value="UniProtKB-KW"/>
</dbReference>
<dbReference type="GO" id="GO:0006508">
    <property type="term" value="P:proteolysis"/>
    <property type="evidence" value="ECO:0007669"/>
    <property type="project" value="UniProtKB-KW"/>
</dbReference>
<sequence length="139" mass="15321">MSLLDFKRLNSTSSFSASVASIRSHNARLECNNFETIGQPVGFDLSFGSKRKDKRESNIERLISSASPSMFTTPTISESLSNTTDLHFRSDFTFQAGFTASSSPEGGFKSLQTLPHPRQNISNGATHVQHSNRSIQHIL</sequence>
<dbReference type="Proteomes" id="UP000325315">
    <property type="component" value="Unassembled WGS sequence"/>
</dbReference>
<feature type="region of interest" description="Disordered" evidence="1">
    <location>
        <begin position="103"/>
        <end position="139"/>
    </location>
</feature>
<proteinExistence type="predicted"/>
<reference evidence="3" key="1">
    <citation type="journal article" date="2019" name="Plant Biotechnol. J.">
        <title>Genome sequencing of the Australian wild diploid species Gossypium australe highlights disease resistance and delayed gland morphogenesis.</title>
        <authorList>
            <person name="Cai Y."/>
            <person name="Cai X."/>
            <person name="Wang Q."/>
            <person name="Wang P."/>
            <person name="Zhang Y."/>
            <person name="Cai C."/>
            <person name="Xu Y."/>
            <person name="Wang K."/>
            <person name="Zhou Z."/>
            <person name="Wang C."/>
            <person name="Geng S."/>
            <person name="Li B."/>
            <person name="Dong Q."/>
            <person name="Hou Y."/>
            <person name="Wang H."/>
            <person name="Ai P."/>
            <person name="Liu Z."/>
            <person name="Yi F."/>
            <person name="Sun M."/>
            <person name="An G."/>
            <person name="Cheng J."/>
            <person name="Zhang Y."/>
            <person name="Shi Q."/>
            <person name="Xie Y."/>
            <person name="Shi X."/>
            <person name="Chang Y."/>
            <person name="Huang F."/>
            <person name="Chen Y."/>
            <person name="Hong S."/>
            <person name="Mi L."/>
            <person name="Sun Q."/>
            <person name="Zhang L."/>
            <person name="Zhou B."/>
            <person name="Peng R."/>
            <person name="Zhang X."/>
            <person name="Liu F."/>
        </authorList>
    </citation>
    <scope>NUCLEOTIDE SEQUENCE [LARGE SCALE GENOMIC DNA]</scope>
    <source>
        <strain evidence="3">cv. PA1801</strain>
    </source>
</reference>
<evidence type="ECO:0000313" key="3">
    <source>
        <dbReference type="Proteomes" id="UP000325315"/>
    </source>
</evidence>
<organism evidence="2 3">
    <name type="scientific">Gossypium australe</name>
    <dbReference type="NCBI Taxonomy" id="47621"/>
    <lineage>
        <taxon>Eukaryota</taxon>
        <taxon>Viridiplantae</taxon>
        <taxon>Streptophyta</taxon>
        <taxon>Embryophyta</taxon>
        <taxon>Tracheophyta</taxon>
        <taxon>Spermatophyta</taxon>
        <taxon>Magnoliopsida</taxon>
        <taxon>eudicotyledons</taxon>
        <taxon>Gunneridae</taxon>
        <taxon>Pentapetalae</taxon>
        <taxon>rosids</taxon>
        <taxon>malvids</taxon>
        <taxon>Malvales</taxon>
        <taxon>Malvaceae</taxon>
        <taxon>Malvoideae</taxon>
        <taxon>Gossypium</taxon>
    </lineage>
</organism>